<dbReference type="InterPro" id="IPR027417">
    <property type="entry name" value="P-loop_NTPase"/>
</dbReference>
<dbReference type="InterPro" id="IPR008145">
    <property type="entry name" value="GK/Ca_channel_bsu"/>
</dbReference>
<gene>
    <name evidence="7" type="ORF">SAMN02745906_4038</name>
</gene>
<dbReference type="InterPro" id="IPR020590">
    <property type="entry name" value="Guanylate_kinase_CS"/>
</dbReference>
<comment type="catalytic activity">
    <reaction evidence="5">
        <text>GMP + ATP = GDP + ADP</text>
        <dbReference type="Rhea" id="RHEA:20780"/>
        <dbReference type="ChEBI" id="CHEBI:30616"/>
        <dbReference type="ChEBI" id="CHEBI:58115"/>
        <dbReference type="ChEBI" id="CHEBI:58189"/>
        <dbReference type="ChEBI" id="CHEBI:456216"/>
        <dbReference type="EC" id="2.7.4.8"/>
    </reaction>
</comment>
<evidence type="ECO:0000256" key="3">
    <source>
        <dbReference type="ARBA" id="ARBA00022679"/>
    </source>
</evidence>
<evidence type="ECO:0000259" key="6">
    <source>
        <dbReference type="PROSITE" id="PS50052"/>
    </source>
</evidence>
<accession>A0ABY1CG60</accession>
<keyword evidence="8" id="KW-1185">Reference proteome</keyword>
<comment type="similarity">
    <text evidence="2">Belongs to the guanylate kinase family.</text>
</comment>
<evidence type="ECO:0000313" key="8">
    <source>
        <dbReference type="Proteomes" id="UP000198970"/>
    </source>
</evidence>
<dbReference type="GO" id="GO:0016301">
    <property type="term" value="F:kinase activity"/>
    <property type="evidence" value="ECO:0007669"/>
    <property type="project" value="UniProtKB-KW"/>
</dbReference>
<reference evidence="7 8" key="1">
    <citation type="submission" date="2016-10" db="EMBL/GenBank/DDBJ databases">
        <authorList>
            <person name="Varghese N."/>
            <person name="Submissions S."/>
        </authorList>
    </citation>
    <scope>NUCLEOTIDE SEQUENCE [LARGE SCALE GENOMIC DNA]</scope>
    <source>
        <strain evidence="7 8">ATCC 19403</strain>
    </source>
</reference>
<evidence type="ECO:0000256" key="5">
    <source>
        <dbReference type="ARBA" id="ARBA00048594"/>
    </source>
</evidence>
<dbReference type="PANTHER" id="PTHR23117">
    <property type="entry name" value="GUANYLATE KINASE-RELATED"/>
    <property type="match status" value="1"/>
</dbReference>
<dbReference type="InterPro" id="IPR008144">
    <property type="entry name" value="Guanylate_kin-like_dom"/>
</dbReference>
<evidence type="ECO:0000256" key="4">
    <source>
        <dbReference type="ARBA" id="ARBA00022777"/>
    </source>
</evidence>
<dbReference type="Pfam" id="PF00625">
    <property type="entry name" value="Guanylate_kin"/>
    <property type="match status" value="1"/>
</dbReference>
<organism evidence="7 8">
    <name type="scientific">Lacrimispora sphenoides JCM 1415</name>
    <dbReference type="NCBI Taxonomy" id="1297793"/>
    <lineage>
        <taxon>Bacteria</taxon>
        <taxon>Bacillati</taxon>
        <taxon>Bacillota</taxon>
        <taxon>Clostridia</taxon>
        <taxon>Lachnospirales</taxon>
        <taxon>Lachnospiraceae</taxon>
        <taxon>Lacrimispora</taxon>
    </lineage>
</organism>
<dbReference type="Gene3D" id="3.40.50.300">
    <property type="entry name" value="P-loop containing nucleotide triphosphate hydrolases"/>
    <property type="match status" value="1"/>
</dbReference>
<dbReference type="RefSeq" id="WP_054792004.1">
    <property type="nucleotide sequence ID" value="NZ_LT630003.1"/>
</dbReference>
<evidence type="ECO:0000256" key="1">
    <source>
        <dbReference type="ARBA" id="ARBA00003531"/>
    </source>
</evidence>
<comment type="function">
    <text evidence="1">Essential for recycling GMP and indirectly, cGMP.</text>
</comment>
<keyword evidence="3" id="KW-0808">Transferase</keyword>
<dbReference type="EMBL" id="LT630003">
    <property type="protein sequence ID" value="SEU02078.1"/>
    <property type="molecule type" value="Genomic_DNA"/>
</dbReference>
<sequence length="196" mass="23145">MGKIFYVMGKSASGKDTVYKRLLKRLPQLKKVVLYTTRPIRDGEKDGVEYYFTTSDKLEEFRKEHRLIEERTYETVYGPWSYFTVDDGQINLAGNNGYLMIGTLESYEKTRAYFGEDRLFPIYIEVEDGDRLLRAIKREKGQKTPKYRELCRRFLADEEDFKEENLLRCGIHKRFCNQELESCLDEIVNAVTAEIE</sequence>
<evidence type="ECO:0000256" key="2">
    <source>
        <dbReference type="ARBA" id="ARBA00005790"/>
    </source>
</evidence>
<dbReference type="PANTHER" id="PTHR23117:SF13">
    <property type="entry name" value="GUANYLATE KINASE"/>
    <property type="match status" value="1"/>
</dbReference>
<protein>
    <submittedName>
        <fullName evidence="7">Guanylate kinase</fullName>
    </submittedName>
</protein>
<proteinExistence type="inferred from homology"/>
<dbReference type="PROSITE" id="PS50052">
    <property type="entry name" value="GUANYLATE_KINASE_2"/>
    <property type="match status" value="1"/>
</dbReference>
<evidence type="ECO:0000313" key="7">
    <source>
        <dbReference type="EMBL" id="SEU02078.1"/>
    </source>
</evidence>
<dbReference type="Proteomes" id="UP000198970">
    <property type="component" value="Chromosome I"/>
</dbReference>
<dbReference type="SUPFAM" id="SSF52540">
    <property type="entry name" value="P-loop containing nucleoside triphosphate hydrolases"/>
    <property type="match status" value="1"/>
</dbReference>
<dbReference type="PROSITE" id="PS00856">
    <property type="entry name" value="GUANYLATE_KINASE_1"/>
    <property type="match status" value="1"/>
</dbReference>
<dbReference type="SMART" id="SM00072">
    <property type="entry name" value="GuKc"/>
    <property type="match status" value="1"/>
</dbReference>
<keyword evidence="4 7" id="KW-0418">Kinase</keyword>
<name>A0ABY1CG60_9FIRM</name>
<feature type="domain" description="Guanylate kinase-like" evidence="6">
    <location>
        <begin position="2"/>
        <end position="192"/>
    </location>
</feature>